<name>A0A135T6B4_9PEZI</name>
<dbReference type="InterPro" id="IPR036638">
    <property type="entry name" value="HLH_DNA-bd_sf"/>
</dbReference>
<dbReference type="EMBL" id="JFBX01000271">
    <property type="protein sequence ID" value="KXH43663.1"/>
    <property type="molecule type" value="Genomic_DNA"/>
</dbReference>
<feature type="region of interest" description="Disordered" evidence="1">
    <location>
        <begin position="1"/>
        <end position="24"/>
    </location>
</feature>
<dbReference type="PROSITE" id="PS50888">
    <property type="entry name" value="BHLH"/>
    <property type="match status" value="1"/>
</dbReference>
<dbReference type="Proteomes" id="UP000070328">
    <property type="component" value="Unassembled WGS sequence"/>
</dbReference>
<feature type="compositionally biased region" description="Polar residues" evidence="1">
    <location>
        <begin position="1"/>
        <end position="11"/>
    </location>
</feature>
<evidence type="ECO:0000256" key="1">
    <source>
        <dbReference type="SAM" id="MobiDB-lite"/>
    </source>
</evidence>
<proteinExistence type="predicted"/>
<accession>A0A135T6B4</accession>
<comment type="caution">
    <text evidence="3">The sequence shown here is derived from an EMBL/GenBank/DDBJ whole genome shotgun (WGS) entry which is preliminary data.</text>
</comment>
<feature type="domain" description="BHLH" evidence="2">
    <location>
        <begin position="25"/>
        <end position="77"/>
    </location>
</feature>
<evidence type="ECO:0000313" key="3">
    <source>
        <dbReference type="EMBL" id="KXH43663.1"/>
    </source>
</evidence>
<dbReference type="SUPFAM" id="SSF47459">
    <property type="entry name" value="HLH, helix-loop-helix DNA-binding domain"/>
    <property type="match status" value="1"/>
</dbReference>
<gene>
    <name evidence="3" type="ORF">CSIM01_11990</name>
</gene>
<sequence length="287" mass="31568">MSNPQDTTGSGKVQKRKRVRPLPAHVNARNLATEKRKRNEMKENIIDLARLVPSLANARRLNKVLVVNESIKHFRAQRDTCLDAAEDMQDLITENRRLVAEINATRIQTGQPLVEPRPVSEAMTQLMGVKNEVFGVFNNGFGDNWTAETDENQRSRSGTADQDLQLELFPPGSESYLEQLSPSDELTLGNDVPLTMPLSSFSAQPEMPWGLAPTTDFPGQVSVVSGLDMFRSTTAPEGQTLGEVACTANYDVLTPSGTQGVDMCVNHAMPYISHGNEELEAFGLCQP</sequence>
<dbReference type="OrthoDB" id="8964853at2759"/>
<dbReference type="Pfam" id="PF00010">
    <property type="entry name" value="HLH"/>
    <property type="match status" value="1"/>
</dbReference>
<dbReference type="Gene3D" id="4.10.280.10">
    <property type="entry name" value="Helix-loop-helix DNA-binding domain"/>
    <property type="match status" value="1"/>
</dbReference>
<evidence type="ECO:0000259" key="2">
    <source>
        <dbReference type="PROSITE" id="PS50888"/>
    </source>
</evidence>
<keyword evidence="4" id="KW-1185">Reference proteome</keyword>
<dbReference type="CDD" id="cd00083">
    <property type="entry name" value="bHLH_SF"/>
    <property type="match status" value="1"/>
</dbReference>
<protein>
    <recommendedName>
        <fullName evidence="2">BHLH domain-containing protein</fullName>
    </recommendedName>
</protein>
<dbReference type="AlphaFoldDB" id="A0A135T6B4"/>
<dbReference type="GO" id="GO:0046983">
    <property type="term" value="F:protein dimerization activity"/>
    <property type="evidence" value="ECO:0007669"/>
    <property type="project" value="InterPro"/>
</dbReference>
<dbReference type="InterPro" id="IPR011598">
    <property type="entry name" value="bHLH_dom"/>
</dbReference>
<evidence type="ECO:0000313" key="4">
    <source>
        <dbReference type="Proteomes" id="UP000070328"/>
    </source>
</evidence>
<organism evidence="3 4">
    <name type="scientific">Colletotrichum simmondsii</name>
    <dbReference type="NCBI Taxonomy" id="703756"/>
    <lineage>
        <taxon>Eukaryota</taxon>
        <taxon>Fungi</taxon>
        <taxon>Dikarya</taxon>
        <taxon>Ascomycota</taxon>
        <taxon>Pezizomycotina</taxon>
        <taxon>Sordariomycetes</taxon>
        <taxon>Hypocreomycetidae</taxon>
        <taxon>Glomerellales</taxon>
        <taxon>Glomerellaceae</taxon>
        <taxon>Colletotrichum</taxon>
        <taxon>Colletotrichum acutatum species complex</taxon>
    </lineage>
</organism>
<reference evidence="3 4" key="1">
    <citation type="submission" date="2014-02" db="EMBL/GenBank/DDBJ databases">
        <title>The genome sequence of Colletotrichum simmondsii CBS122122.</title>
        <authorList>
            <person name="Baroncelli R."/>
            <person name="Thon M.R."/>
        </authorList>
    </citation>
    <scope>NUCLEOTIDE SEQUENCE [LARGE SCALE GENOMIC DNA]</scope>
    <source>
        <strain evidence="3 4">CBS122122</strain>
    </source>
</reference>